<proteinExistence type="predicted"/>
<evidence type="ECO:0000313" key="4">
    <source>
        <dbReference type="Proteomes" id="UP000076715"/>
    </source>
</evidence>
<organism evidence="3 4">
    <name type="scientific">Aquimarina aggregata</name>
    <dbReference type="NCBI Taxonomy" id="1642818"/>
    <lineage>
        <taxon>Bacteria</taxon>
        <taxon>Pseudomonadati</taxon>
        <taxon>Bacteroidota</taxon>
        <taxon>Flavobacteriia</taxon>
        <taxon>Flavobacteriales</taxon>
        <taxon>Flavobacteriaceae</taxon>
        <taxon>Aquimarina</taxon>
    </lineage>
</organism>
<dbReference type="Gene3D" id="2.60.40.10">
    <property type="entry name" value="Immunoglobulins"/>
    <property type="match status" value="2"/>
</dbReference>
<dbReference type="SMART" id="SM00089">
    <property type="entry name" value="PKD"/>
    <property type="match status" value="3"/>
</dbReference>
<keyword evidence="4" id="KW-1185">Reference proteome</keyword>
<comment type="caution">
    <text evidence="3">The sequence shown here is derived from an EMBL/GenBank/DDBJ whole genome shotgun (WGS) entry which is preliminary data.</text>
</comment>
<evidence type="ECO:0000256" key="1">
    <source>
        <dbReference type="SAM" id="SignalP"/>
    </source>
</evidence>
<dbReference type="CDD" id="cd00146">
    <property type="entry name" value="PKD"/>
    <property type="match status" value="1"/>
</dbReference>
<sequence length="1477" mass="165238">MKYFITLLTLVFLGLSVFAQEGQELSQPPQIFPVSPEAASLGKYGEIPVNLSTGKINHTIPLHTINESGFSLPISLSYNYSGLMVDEISGALGLGWDFSGKGMITRQIRGKADESQFGYIGPNEIGKKVYKYQTSIHEMTIDETGDLLKESASGRWDTESDKYMINIGSLSATFYFNHEGQAIFAPYKNYKLTRLPNDGGFELIDDLGIKYYFISKETSQQEVIDNVGSPITFYTSAWVIDRIELLNNKQITFEYINYHTAQNIYSDSWAKYDLFSADYSLCDNYRNLDGVSKTSTFNETFGLMVSRINTPSEVINFDYTVLDPLHVTFGQNPVSLDAIRITNTVGQEIMGYTFTYDTENVKRKLLTNIDRGKSNTSKKENFYRFGYYGNIPSDIAYYKQDYWGYYNGNNNNTGSLISKNSNRAPDFNSTRLGALKKIYYPTQGYSEFTYEQNQVYGKIDTGEIGAEDRLDTPININITSDSYEGSDFILETIPVIFTPKESPGGETYISLSYDLSTSAPGATVSVQLKRTDGSSIANCTGSGGLCNYLYDIKDGEQSPNTPKVFENTLLRVEPGEYKIEVYFERNGDVANPETAARAVVNVNLRYYSGNPPPDPEITNISLGGIRIKEVNSCGEQGDCITKRYSYLEEDMVKSTGINLSRPKYVTNESHHYPQLTRPPFIPKMDCYLTRVFSTSMLPLSTYIGSPVLYTSVEEQLVGASGEVLKTRYHFSGETDLTQSFPYAPTDKKNWRKGLTLQQETFVKKGASYEMNTKTTNVYGPLEDNNGTAVDFNSYNLKVGKVKFDYVYIIGNPTDPAYRIAEVDYINNPNVFKATRYTNHSEVYPIFSSTQEEIHHNKTITQNNAYTYDNPYGQLKTQTTTDSDGSAIATTYTYPYDKGGTVNNLLVVQNRITTPIETKTTKNATVLGTQVTEFKDWGNGIILPEITKIAKGTKTLEPRLIYHKYDSQWNPLEVSQESGSHMMYIWGYHNTLPIVKINNASYTGIPATVITLINQLKTTSDTENSEAKENTMRNLFKALRDHSYFANAQVSGYTYDPLIGVTSMTNPKGETVYYQYDDLNRLQYILDRDGHIVQKTNYNYANQQTNQYGAFNIDITSPGLVTPNKPITFTASFAGGAGQFLYTWKVNGVQEQCDISPSFIKTFSSEGEYTISVLAYDTQTKRSVSKILVVSVKYPPLATPTISDPYPDIIEGTQVTYTASNIIGGSGNLRYEWYLNGVKQSTTTTSYTHNFPANRTYTVYFKVIDNESGESVNSNQRTMRVYNPLIGHVISGKPHIVKGTTVSFSGTGFAGGSGQRRYEWFINGTKQSATGTGMSYRFTSTGTYTVKLRVIDTKVQPTHYRDTDYVVKSYNPMVINVTPGNASLNNSTPSVRFNITSVTGGSGYYTRTQWKLWRLSNPSWTRNVGSGSSYTVGVTENGEYELSVTYTDTRTGQIVLKTMPIIVNKSSGDGDGPIGDQH</sequence>
<feature type="domain" description="PKD/Chitinase" evidence="2">
    <location>
        <begin position="1285"/>
        <end position="1362"/>
    </location>
</feature>
<dbReference type="Proteomes" id="UP000076715">
    <property type="component" value="Unassembled WGS sequence"/>
</dbReference>
<feature type="chain" id="PRO_5007840828" description="PKD/Chitinase domain-containing protein" evidence="1">
    <location>
        <begin position="20"/>
        <end position="1477"/>
    </location>
</feature>
<dbReference type="InterPro" id="IPR013783">
    <property type="entry name" value="Ig-like_fold"/>
</dbReference>
<dbReference type="SUPFAM" id="SSF49299">
    <property type="entry name" value="PKD domain"/>
    <property type="match status" value="2"/>
</dbReference>
<gene>
    <name evidence="3" type="ORF">AWE51_19540</name>
</gene>
<dbReference type="InterPro" id="IPR022409">
    <property type="entry name" value="PKD/Chitinase_dom"/>
</dbReference>
<dbReference type="EMBL" id="LQRT01000060">
    <property type="protein sequence ID" value="KZS38232.1"/>
    <property type="molecule type" value="Genomic_DNA"/>
</dbReference>
<reference evidence="3 4" key="1">
    <citation type="submission" date="2016-01" db="EMBL/GenBank/DDBJ databases">
        <title>The draft genome sequence of Aquimarina sp. RZW4-3-2.</title>
        <authorList>
            <person name="Wang Y."/>
        </authorList>
    </citation>
    <scope>NUCLEOTIDE SEQUENCE [LARGE SCALE GENOMIC DNA]</scope>
    <source>
        <strain evidence="3 4">RZW4-3-2</strain>
    </source>
</reference>
<dbReference type="STRING" id="1642818.AWE51_19540"/>
<accession>A0A162WQ69</accession>
<dbReference type="RefSeq" id="WP_066320329.1">
    <property type="nucleotide sequence ID" value="NZ_LQRT01000060.1"/>
</dbReference>
<protein>
    <recommendedName>
        <fullName evidence="2">PKD/Chitinase domain-containing protein</fullName>
    </recommendedName>
</protein>
<dbReference type="OrthoDB" id="9814627at2"/>
<dbReference type="InterPro" id="IPR035986">
    <property type="entry name" value="PKD_dom_sf"/>
</dbReference>
<keyword evidence="1" id="KW-0732">Signal</keyword>
<evidence type="ECO:0000313" key="3">
    <source>
        <dbReference type="EMBL" id="KZS38232.1"/>
    </source>
</evidence>
<name>A0A162WQ69_9FLAO</name>
<evidence type="ECO:0000259" key="2">
    <source>
        <dbReference type="SMART" id="SM00089"/>
    </source>
</evidence>
<feature type="domain" description="PKD/Chitinase" evidence="2">
    <location>
        <begin position="1111"/>
        <end position="1192"/>
    </location>
</feature>
<feature type="domain" description="PKD/Chitinase" evidence="2">
    <location>
        <begin position="1198"/>
        <end position="1283"/>
    </location>
</feature>
<feature type="signal peptide" evidence="1">
    <location>
        <begin position="1"/>
        <end position="19"/>
    </location>
</feature>